<evidence type="ECO:0000256" key="1">
    <source>
        <dbReference type="ARBA" id="ARBA00006484"/>
    </source>
</evidence>
<dbReference type="PANTHER" id="PTHR43477:SF4">
    <property type="entry name" value="DEHYDROGENASE_REDUCTASE SDR FAMILY MEMBER 6"/>
    <property type="match status" value="1"/>
</dbReference>
<dbReference type="GO" id="GO:0016491">
    <property type="term" value="F:oxidoreductase activity"/>
    <property type="evidence" value="ECO:0007669"/>
    <property type="project" value="UniProtKB-KW"/>
</dbReference>
<evidence type="ECO:0000256" key="2">
    <source>
        <dbReference type="ARBA" id="ARBA00023002"/>
    </source>
</evidence>
<reference evidence="4 5" key="1">
    <citation type="journal article" date="2016" name="Nat. Commun.">
        <title>Thousands of microbial genomes shed light on interconnected biogeochemical processes in an aquifer system.</title>
        <authorList>
            <person name="Anantharaman K."/>
            <person name="Brown C.T."/>
            <person name="Hug L.A."/>
            <person name="Sharon I."/>
            <person name="Castelle C.J."/>
            <person name="Probst A.J."/>
            <person name="Thomas B.C."/>
            <person name="Singh A."/>
            <person name="Wilkins M.J."/>
            <person name="Karaoz U."/>
            <person name="Brodie E.L."/>
            <person name="Williams K.H."/>
            <person name="Hubbard S.S."/>
            <person name="Banfield J.F."/>
        </authorList>
    </citation>
    <scope>NUCLEOTIDE SEQUENCE [LARGE SCALE GENOMIC DNA]</scope>
</reference>
<evidence type="ECO:0000313" key="4">
    <source>
        <dbReference type="EMBL" id="OGF26644.1"/>
    </source>
</evidence>
<dbReference type="CDD" id="cd05233">
    <property type="entry name" value="SDR_c"/>
    <property type="match status" value="1"/>
</dbReference>
<dbReference type="InterPro" id="IPR051122">
    <property type="entry name" value="SDR_DHRS6-like"/>
</dbReference>
<protein>
    <recommendedName>
        <fullName evidence="6">Short-chain dehydrogenase</fullName>
    </recommendedName>
</protein>
<dbReference type="EMBL" id="MFGC01000037">
    <property type="protein sequence ID" value="OGF26644.1"/>
    <property type="molecule type" value="Genomic_DNA"/>
</dbReference>
<accession>A0A1F5SIZ6</accession>
<name>A0A1F5SIZ6_9BACT</name>
<sequence>MHFKNKTAIITGAASGIGYAVSQALVKQGACVFCFDWQKPKIPVAGVTYCIVDVTSSAAIKRALAKVNGGIDILFNNAGVMRRGTVLASAEKDFDLLFNVHVKGSWLMLKYCQPRLRKNATIVQMSSRHALYFPSDPGLYALVKRTALDLAELVEQTYPAYRIKVLCPGPVDTPLSRTDCDETAWARKKKMVCEPSFLAEHIVELLNSDKSKLIFDQKNCNYYFE</sequence>
<dbReference type="SUPFAM" id="SSF51735">
    <property type="entry name" value="NAD(P)-binding Rossmann-fold domains"/>
    <property type="match status" value="1"/>
</dbReference>
<dbReference type="PANTHER" id="PTHR43477">
    <property type="entry name" value="DIHYDROANTICAPSIN 7-DEHYDROGENASE"/>
    <property type="match status" value="1"/>
</dbReference>
<dbReference type="PRINTS" id="PR00081">
    <property type="entry name" value="GDHRDH"/>
</dbReference>
<keyword evidence="3" id="KW-0520">NAD</keyword>
<organism evidence="4 5">
    <name type="scientific">Candidatus Falkowbacteria bacterium RIFOXYA2_FULL_47_9</name>
    <dbReference type="NCBI Taxonomy" id="1797995"/>
    <lineage>
        <taxon>Bacteria</taxon>
        <taxon>Candidatus Falkowiibacteriota</taxon>
    </lineage>
</organism>
<evidence type="ECO:0000313" key="5">
    <source>
        <dbReference type="Proteomes" id="UP000178925"/>
    </source>
</evidence>
<dbReference type="STRING" id="1797995.A2242_01660"/>
<gene>
    <name evidence="4" type="ORF">A2242_01660</name>
</gene>
<proteinExistence type="inferred from homology"/>
<dbReference type="InterPro" id="IPR002347">
    <property type="entry name" value="SDR_fam"/>
</dbReference>
<comment type="similarity">
    <text evidence="1">Belongs to the short-chain dehydrogenases/reductases (SDR) family.</text>
</comment>
<evidence type="ECO:0008006" key="6">
    <source>
        <dbReference type="Google" id="ProtNLM"/>
    </source>
</evidence>
<dbReference type="InterPro" id="IPR036291">
    <property type="entry name" value="NAD(P)-bd_dom_sf"/>
</dbReference>
<evidence type="ECO:0000256" key="3">
    <source>
        <dbReference type="ARBA" id="ARBA00023027"/>
    </source>
</evidence>
<dbReference type="Pfam" id="PF00106">
    <property type="entry name" value="adh_short"/>
    <property type="match status" value="1"/>
</dbReference>
<keyword evidence="2" id="KW-0560">Oxidoreductase</keyword>
<dbReference type="AlphaFoldDB" id="A0A1F5SIZ6"/>
<comment type="caution">
    <text evidence="4">The sequence shown here is derived from an EMBL/GenBank/DDBJ whole genome shotgun (WGS) entry which is preliminary data.</text>
</comment>
<dbReference type="Proteomes" id="UP000178925">
    <property type="component" value="Unassembled WGS sequence"/>
</dbReference>
<dbReference type="Gene3D" id="3.40.50.720">
    <property type="entry name" value="NAD(P)-binding Rossmann-like Domain"/>
    <property type="match status" value="1"/>
</dbReference>